<evidence type="ECO:0000256" key="4">
    <source>
        <dbReference type="SAM" id="Phobius"/>
    </source>
</evidence>
<evidence type="ECO:0000256" key="1">
    <source>
        <dbReference type="ARBA" id="ARBA00022614"/>
    </source>
</evidence>
<keyword evidence="4" id="KW-1133">Transmembrane helix</keyword>
<evidence type="ECO:0000256" key="3">
    <source>
        <dbReference type="ARBA" id="ARBA00022737"/>
    </source>
</evidence>
<dbReference type="SMART" id="SM00369">
    <property type="entry name" value="LRR_TYP"/>
    <property type="match status" value="3"/>
</dbReference>
<proteinExistence type="predicted"/>
<feature type="transmembrane region" description="Helical" evidence="4">
    <location>
        <begin position="31"/>
        <end position="53"/>
    </location>
</feature>
<dbReference type="EMBL" id="CAKXAJ010025574">
    <property type="protein sequence ID" value="CAH2241189.1"/>
    <property type="molecule type" value="Genomic_DNA"/>
</dbReference>
<comment type="caution">
    <text evidence="5">The sequence shown here is derived from an EMBL/GenBank/DDBJ whole genome shotgun (WGS) entry which is preliminary data.</text>
</comment>
<dbReference type="OrthoDB" id="26525at2759"/>
<dbReference type="PANTHER" id="PTHR24373:SF275">
    <property type="entry name" value="TIR DOMAIN-CONTAINING PROTEIN"/>
    <property type="match status" value="1"/>
</dbReference>
<dbReference type="SUPFAM" id="SSF52058">
    <property type="entry name" value="L domain-like"/>
    <property type="match status" value="1"/>
</dbReference>
<evidence type="ECO:0000313" key="5">
    <source>
        <dbReference type="EMBL" id="CAH2241190.1"/>
    </source>
</evidence>
<sequence>MHVAQVGFVKGRNVVSTIAKNTSCNNGWLRLVVQMIFGTLIVSSFILIMLMVFGKPGRRPGPSSRCSVTNCRVICNNVPYYGDYEEDIINAASEADAHCESIVLKLIGPTFKNFQIPQSWLWSMSSNVRELAIVGGNMKQIAPDAFMSPFGGNIRILIMEEIEINVWEKDMLVGLSNLEKLLLIDCILSDIRKGALAPVDDSLQFLDIKSSNIWDPANITGSTRLLTLNEVDFSSNNFRNNLGNASFSKLRACKVLFLNSCQIVSLEAGTFDYLENIQHLYLNDNLFVTLPVGLFDRILPHQPRITLHDNLWHCDCSREDLRNIIRAEVLIVDPVCHSPVAVAGMAFSDFEGYCKINYNNDENISKKLDIVKTQPRVKNNSEIIYMNGACDGNVSAKNSTLQFKATPELPRCLLNRMNRQDFKLFSYKTERGLVSTNGNWIKPVFFVQNNPYSMVEIASSALPGFGLLWYQSSCAHMVYCVNTVPHILKVFNVELENYLTFCPFNLSSGTLKHSFCVSYNLARMATNSNYTFNYHELIWFVCLSVGCLTCGAICVYGMIQRNPTLLKGSKRVLVVKHRSVEALILPPKLPMRKMNSVSSVATEHNIFDKKKIFVLPHKPDALTCHDLTRSISMKSNESNDASYISALQPTEEQLTEWRTNKLLKQLDKTPSSDLSMIPYTSMYGRESFPYYSCDNEERIYEVPKQY</sequence>
<dbReference type="PANTHER" id="PTHR24373">
    <property type="entry name" value="SLIT RELATED LEUCINE-RICH REPEAT NEURONAL PROTEIN"/>
    <property type="match status" value="1"/>
</dbReference>
<keyword evidence="1" id="KW-0433">Leucine-rich repeat</keyword>
<organism evidence="5 6">
    <name type="scientific">Pararge aegeria aegeria</name>
    <dbReference type="NCBI Taxonomy" id="348720"/>
    <lineage>
        <taxon>Eukaryota</taxon>
        <taxon>Metazoa</taxon>
        <taxon>Ecdysozoa</taxon>
        <taxon>Arthropoda</taxon>
        <taxon>Hexapoda</taxon>
        <taxon>Insecta</taxon>
        <taxon>Pterygota</taxon>
        <taxon>Neoptera</taxon>
        <taxon>Endopterygota</taxon>
        <taxon>Lepidoptera</taxon>
        <taxon>Glossata</taxon>
        <taxon>Ditrysia</taxon>
        <taxon>Papilionoidea</taxon>
        <taxon>Nymphalidae</taxon>
        <taxon>Satyrinae</taxon>
        <taxon>Satyrini</taxon>
        <taxon>Parargina</taxon>
        <taxon>Pararge</taxon>
    </lineage>
</organism>
<dbReference type="InterPro" id="IPR032675">
    <property type="entry name" value="LRR_dom_sf"/>
</dbReference>
<evidence type="ECO:0000313" key="6">
    <source>
        <dbReference type="Proteomes" id="UP000838756"/>
    </source>
</evidence>
<name>A0A8S4RTQ2_9NEOP</name>
<keyword evidence="3" id="KW-0677">Repeat</keyword>
<dbReference type="EMBL" id="CAKXAJ010025574">
    <property type="protein sequence ID" value="CAH2241190.1"/>
    <property type="molecule type" value="Genomic_DNA"/>
</dbReference>
<feature type="transmembrane region" description="Helical" evidence="4">
    <location>
        <begin position="537"/>
        <end position="559"/>
    </location>
</feature>
<reference evidence="5" key="1">
    <citation type="submission" date="2022-03" db="EMBL/GenBank/DDBJ databases">
        <authorList>
            <person name="Lindestad O."/>
        </authorList>
    </citation>
    <scope>NUCLEOTIDE SEQUENCE</scope>
</reference>
<dbReference type="InterPro" id="IPR050328">
    <property type="entry name" value="Dev_Immune_Receptor"/>
</dbReference>
<protein>
    <submittedName>
        <fullName evidence="5">Jg3255 protein</fullName>
    </submittedName>
</protein>
<dbReference type="AlphaFoldDB" id="A0A8S4RTQ2"/>
<accession>A0A8S4RTQ2</accession>
<dbReference type="InterPro" id="IPR003591">
    <property type="entry name" value="Leu-rich_rpt_typical-subtyp"/>
</dbReference>
<gene>
    <name evidence="5" type="primary">jg3255</name>
    <name evidence="5" type="ORF">PAEG_LOCUS17641</name>
</gene>
<keyword evidence="6" id="KW-1185">Reference proteome</keyword>
<dbReference type="Gene3D" id="3.80.10.10">
    <property type="entry name" value="Ribonuclease Inhibitor"/>
    <property type="match status" value="1"/>
</dbReference>
<keyword evidence="4" id="KW-0472">Membrane</keyword>
<keyword evidence="4" id="KW-0812">Transmembrane</keyword>
<dbReference type="Proteomes" id="UP000838756">
    <property type="component" value="Unassembled WGS sequence"/>
</dbReference>
<keyword evidence="2" id="KW-0732">Signal</keyword>
<evidence type="ECO:0000256" key="2">
    <source>
        <dbReference type="ARBA" id="ARBA00022729"/>
    </source>
</evidence>